<reference evidence="3 4" key="1">
    <citation type="submission" date="2023-06" db="EMBL/GenBank/DDBJ databases">
        <title>Rock-solubilizing bacteria, Microbacterium invictum, promotes re-establishment of vegetation in rocky wasteland by accelerating rock bio-weathering and reshaping soil bacterial community.</title>
        <authorList>
            <person name="Liu C."/>
        </authorList>
    </citation>
    <scope>NUCLEOTIDE SEQUENCE [LARGE SCALE GENOMIC DNA]</scope>
    <source>
        <strain evidence="3 4">X-18</strain>
    </source>
</reference>
<protein>
    <submittedName>
        <fullName evidence="3">DNA-processing protein DprA</fullName>
    </submittedName>
</protein>
<evidence type="ECO:0000313" key="4">
    <source>
        <dbReference type="Proteomes" id="UP001324533"/>
    </source>
</evidence>
<dbReference type="PANTHER" id="PTHR43022">
    <property type="entry name" value="PROTEIN SMF"/>
    <property type="match status" value="1"/>
</dbReference>
<comment type="similarity">
    <text evidence="1">Belongs to the DprA/Smf family.</text>
</comment>
<evidence type="ECO:0000256" key="1">
    <source>
        <dbReference type="ARBA" id="ARBA00006525"/>
    </source>
</evidence>
<dbReference type="InterPro" id="IPR057666">
    <property type="entry name" value="DrpA_SLOG"/>
</dbReference>
<dbReference type="EMBL" id="CP139779">
    <property type="protein sequence ID" value="WQB71976.1"/>
    <property type="molecule type" value="Genomic_DNA"/>
</dbReference>
<dbReference type="SUPFAM" id="SSF102405">
    <property type="entry name" value="MCP/YpsA-like"/>
    <property type="match status" value="1"/>
</dbReference>
<feature type="domain" description="Smf/DprA SLOG" evidence="2">
    <location>
        <begin position="1"/>
        <end position="75"/>
    </location>
</feature>
<evidence type="ECO:0000259" key="2">
    <source>
        <dbReference type="Pfam" id="PF02481"/>
    </source>
</evidence>
<dbReference type="Pfam" id="PF02481">
    <property type="entry name" value="DNA_processg_A"/>
    <property type="match status" value="1"/>
</dbReference>
<accession>A0ABZ0VF02</accession>
<keyword evidence="4" id="KW-1185">Reference proteome</keyword>
<dbReference type="Gene3D" id="3.40.50.450">
    <property type="match status" value="1"/>
</dbReference>
<proteinExistence type="inferred from homology"/>
<dbReference type="Proteomes" id="UP001324533">
    <property type="component" value="Chromosome"/>
</dbReference>
<evidence type="ECO:0000313" key="3">
    <source>
        <dbReference type="EMBL" id="WQB71976.1"/>
    </source>
</evidence>
<dbReference type="PANTHER" id="PTHR43022:SF1">
    <property type="entry name" value="PROTEIN SMF"/>
    <property type="match status" value="1"/>
</dbReference>
<name>A0ABZ0VF02_9MICO</name>
<organism evidence="3 4">
    <name type="scientific">Microbacterium invictum</name>
    <dbReference type="NCBI Taxonomy" id="515415"/>
    <lineage>
        <taxon>Bacteria</taxon>
        <taxon>Bacillati</taxon>
        <taxon>Actinomycetota</taxon>
        <taxon>Actinomycetes</taxon>
        <taxon>Micrococcales</taxon>
        <taxon>Microbacteriaceae</taxon>
        <taxon>Microbacterium</taxon>
    </lineage>
</organism>
<dbReference type="RefSeq" id="WP_322412087.1">
    <property type="nucleotide sequence ID" value="NZ_CP139779.1"/>
</dbReference>
<gene>
    <name evidence="3" type="ORF">T9R20_08535</name>
</gene>
<sequence>MQRNRLIAAIADATVVVEAGWRSGSLNTAAHAAALGRPLGAVPGPITSTASAGCHRLLREYDARCITSAADVRELLGWEDGALLSIEEDRRTDRTTRVLDALSVRTERDLVHIARSSGLAPADVEAELGILALTGGVERGPRGWRRVASATR</sequence>
<dbReference type="InterPro" id="IPR003488">
    <property type="entry name" value="DprA"/>
</dbReference>